<evidence type="ECO:0000256" key="2">
    <source>
        <dbReference type="ARBA" id="ARBA00022771"/>
    </source>
</evidence>
<dbReference type="GO" id="GO:0008270">
    <property type="term" value="F:zinc ion binding"/>
    <property type="evidence" value="ECO:0007669"/>
    <property type="project" value="UniProtKB-KW"/>
</dbReference>
<keyword evidence="1" id="KW-0479">Metal-binding</keyword>
<dbReference type="Pfam" id="PF01258">
    <property type="entry name" value="zf-dskA_traR"/>
    <property type="match status" value="1"/>
</dbReference>
<evidence type="ECO:0000259" key="5">
    <source>
        <dbReference type="Pfam" id="PF01258"/>
    </source>
</evidence>
<organism evidence="6 7">
    <name type="scientific">Candidatus Falkowbacteria bacterium CG10_big_fil_rev_8_21_14_0_10_39_9</name>
    <dbReference type="NCBI Taxonomy" id="1974566"/>
    <lineage>
        <taxon>Bacteria</taxon>
        <taxon>Candidatus Falkowiibacteriota</taxon>
    </lineage>
</organism>
<dbReference type="SUPFAM" id="SSF57716">
    <property type="entry name" value="Glucocorticoid receptor-like (DNA-binding domain)"/>
    <property type="match status" value="1"/>
</dbReference>
<dbReference type="Gene3D" id="1.20.120.910">
    <property type="entry name" value="DksA, coiled-coil domain"/>
    <property type="match status" value="1"/>
</dbReference>
<dbReference type="PROSITE" id="PS51128">
    <property type="entry name" value="ZF_DKSA_2"/>
    <property type="match status" value="1"/>
</dbReference>
<keyword evidence="2" id="KW-0863">Zinc-finger</keyword>
<feature type="domain" description="Zinc finger DksA/TraR C4-type" evidence="5">
    <location>
        <begin position="77"/>
        <end position="106"/>
    </location>
</feature>
<proteinExistence type="predicted"/>
<dbReference type="InterPro" id="IPR000962">
    <property type="entry name" value="Znf_DskA_TraR"/>
</dbReference>
<evidence type="ECO:0000256" key="4">
    <source>
        <dbReference type="PROSITE-ProRule" id="PRU00510"/>
    </source>
</evidence>
<reference evidence="7" key="1">
    <citation type="submission" date="2017-09" db="EMBL/GenBank/DDBJ databases">
        <title>Depth-based differentiation of microbial function through sediment-hosted aquifers and enrichment of novel symbionts in the deep terrestrial subsurface.</title>
        <authorList>
            <person name="Probst A.J."/>
            <person name="Ladd B."/>
            <person name="Jarett J.K."/>
            <person name="Geller-Mcgrath D.E."/>
            <person name="Sieber C.M.K."/>
            <person name="Emerson J.B."/>
            <person name="Anantharaman K."/>
            <person name="Thomas B.C."/>
            <person name="Malmstrom R."/>
            <person name="Stieglmeier M."/>
            <person name="Klingl A."/>
            <person name="Woyke T."/>
            <person name="Ryan C.M."/>
            <person name="Banfield J.F."/>
        </authorList>
    </citation>
    <scope>NUCLEOTIDE SEQUENCE [LARGE SCALE GENOMIC DNA]</scope>
</reference>
<comment type="caution">
    <text evidence="6">The sequence shown here is derived from an EMBL/GenBank/DDBJ whole genome shotgun (WGS) entry which is preliminary data.</text>
</comment>
<gene>
    <name evidence="6" type="ORF">COT98_00720</name>
</gene>
<feature type="zinc finger region" description="dksA C4-type" evidence="4">
    <location>
        <begin position="81"/>
        <end position="105"/>
    </location>
</feature>
<dbReference type="PANTHER" id="PTHR33823">
    <property type="entry name" value="RNA POLYMERASE-BINDING TRANSCRIPTION FACTOR DKSA-RELATED"/>
    <property type="match status" value="1"/>
</dbReference>
<dbReference type="Proteomes" id="UP000228900">
    <property type="component" value="Unassembled WGS sequence"/>
</dbReference>
<dbReference type="AlphaFoldDB" id="A0A2M6WR61"/>
<name>A0A2M6WR61_9BACT</name>
<evidence type="ECO:0000313" key="7">
    <source>
        <dbReference type="Proteomes" id="UP000228900"/>
    </source>
</evidence>
<evidence type="ECO:0000256" key="3">
    <source>
        <dbReference type="ARBA" id="ARBA00022833"/>
    </source>
</evidence>
<accession>A0A2M6WR61</accession>
<protein>
    <recommendedName>
        <fullName evidence="5">Zinc finger DksA/TraR C4-type domain-containing protein</fullName>
    </recommendedName>
</protein>
<evidence type="ECO:0000313" key="6">
    <source>
        <dbReference type="EMBL" id="PIT95206.1"/>
    </source>
</evidence>
<keyword evidence="3" id="KW-0862">Zinc</keyword>
<evidence type="ECO:0000256" key="1">
    <source>
        <dbReference type="ARBA" id="ARBA00022723"/>
    </source>
</evidence>
<dbReference type="EMBL" id="PFAQ01000014">
    <property type="protein sequence ID" value="PIT95206.1"/>
    <property type="molecule type" value="Genomic_DNA"/>
</dbReference>
<sequence length="107" mass="12537">MSETKENKITVDFVIEQKAKIEKLIKRAKMDLEFLRENIKNIETPIERRTESQQEEPKTIAKIELLRKALVRIEYNNYGKCRGCGEEIQTNRLKALPTTEHCTKCAK</sequence>
<dbReference type="PANTHER" id="PTHR33823:SF4">
    <property type="entry name" value="GENERAL STRESS PROTEIN 16O"/>
    <property type="match status" value="1"/>
</dbReference>